<dbReference type="AlphaFoldDB" id="A0AAD6Y8D6"/>
<protein>
    <submittedName>
        <fullName evidence="2">Uncharacterized protein</fullName>
    </submittedName>
</protein>
<proteinExistence type="predicted"/>
<organism evidence="2 3">
    <name type="scientific">Mycena pura</name>
    <dbReference type="NCBI Taxonomy" id="153505"/>
    <lineage>
        <taxon>Eukaryota</taxon>
        <taxon>Fungi</taxon>
        <taxon>Dikarya</taxon>
        <taxon>Basidiomycota</taxon>
        <taxon>Agaricomycotina</taxon>
        <taxon>Agaricomycetes</taxon>
        <taxon>Agaricomycetidae</taxon>
        <taxon>Agaricales</taxon>
        <taxon>Marasmiineae</taxon>
        <taxon>Mycenaceae</taxon>
        <taxon>Mycena</taxon>
    </lineage>
</organism>
<accession>A0AAD6Y8D6</accession>
<reference evidence="2" key="1">
    <citation type="submission" date="2023-03" db="EMBL/GenBank/DDBJ databases">
        <title>Massive genome expansion in bonnet fungi (Mycena s.s.) driven by repeated elements and novel gene families across ecological guilds.</title>
        <authorList>
            <consortium name="Lawrence Berkeley National Laboratory"/>
            <person name="Harder C.B."/>
            <person name="Miyauchi S."/>
            <person name="Viragh M."/>
            <person name="Kuo A."/>
            <person name="Thoen E."/>
            <person name="Andreopoulos B."/>
            <person name="Lu D."/>
            <person name="Skrede I."/>
            <person name="Drula E."/>
            <person name="Henrissat B."/>
            <person name="Morin E."/>
            <person name="Kohler A."/>
            <person name="Barry K."/>
            <person name="LaButti K."/>
            <person name="Morin E."/>
            <person name="Salamov A."/>
            <person name="Lipzen A."/>
            <person name="Mereny Z."/>
            <person name="Hegedus B."/>
            <person name="Baldrian P."/>
            <person name="Stursova M."/>
            <person name="Weitz H."/>
            <person name="Taylor A."/>
            <person name="Grigoriev I.V."/>
            <person name="Nagy L.G."/>
            <person name="Martin F."/>
            <person name="Kauserud H."/>
        </authorList>
    </citation>
    <scope>NUCLEOTIDE SEQUENCE</scope>
    <source>
        <strain evidence="2">9144</strain>
    </source>
</reference>
<evidence type="ECO:0000313" key="2">
    <source>
        <dbReference type="EMBL" id="KAJ7207073.1"/>
    </source>
</evidence>
<dbReference type="Proteomes" id="UP001219525">
    <property type="component" value="Unassembled WGS sequence"/>
</dbReference>
<evidence type="ECO:0000256" key="1">
    <source>
        <dbReference type="SAM" id="MobiDB-lite"/>
    </source>
</evidence>
<feature type="region of interest" description="Disordered" evidence="1">
    <location>
        <begin position="1"/>
        <end position="41"/>
    </location>
</feature>
<comment type="caution">
    <text evidence="2">The sequence shown here is derived from an EMBL/GenBank/DDBJ whole genome shotgun (WGS) entry which is preliminary data.</text>
</comment>
<name>A0AAD6Y8D6_9AGAR</name>
<evidence type="ECO:0000313" key="3">
    <source>
        <dbReference type="Proteomes" id="UP001219525"/>
    </source>
</evidence>
<dbReference type="EMBL" id="JARJCW010000037">
    <property type="protein sequence ID" value="KAJ7207073.1"/>
    <property type="molecule type" value="Genomic_DNA"/>
</dbReference>
<sequence>MQMAWRREMGSTPPAHVHAHTPSHLLPQVSSSSHSHAQPAWGLCRGAGDGRGHAEGAGGVQRVWAACSRQERCAEGAGDTQTAWGLRRGQAPCRWRQQQRTRAARGRRGGRADGTGSQRADGAGADVQTRTARMTCKRRGGACSRRGGCADDSTGGVQGATRRWQTAQGEFSQRGGRAAGVGGVQTVQGACRGRGRRANGAGDVQMARVT</sequence>
<keyword evidence="3" id="KW-1185">Reference proteome</keyword>
<gene>
    <name evidence="2" type="ORF">GGX14DRAFT_396501</name>
</gene>
<feature type="compositionally biased region" description="Basic residues" evidence="1">
    <location>
        <begin position="97"/>
        <end position="109"/>
    </location>
</feature>
<feature type="region of interest" description="Disordered" evidence="1">
    <location>
        <begin position="88"/>
        <end position="131"/>
    </location>
</feature>